<keyword evidence="2" id="KW-1185">Reference proteome</keyword>
<organism evidence="1 2">
    <name type="scientific">Salinimicrobium marinum</name>
    <dbReference type="NCBI Taxonomy" id="680283"/>
    <lineage>
        <taxon>Bacteria</taxon>
        <taxon>Pseudomonadati</taxon>
        <taxon>Bacteroidota</taxon>
        <taxon>Flavobacteriia</taxon>
        <taxon>Flavobacteriales</taxon>
        <taxon>Flavobacteriaceae</taxon>
        <taxon>Salinimicrobium</taxon>
    </lineage>
</organism>
<dbReference type="EMBL" id="BMXB01000001">
    <property type="protein sequence ID" value="GHA25420.1"/>
    <property type="molecule type" value="Genomic_DNA"/>
</dbReference>
<proteinExistence type="predicted"/>
<accession>A0A918S7F3</accession>
<evidence type="ECO:0000313" key="2">
    <source>
        <dbReference type="Proteomes" id="UP000610456"/>
    </source>
</evidence>
<dbReference type="RefSeq" id="WP_189602895.1">
    <property type="nucleotide sequence ID" value="NZ_BMXB01000001.1"/>
</dbReference>
<reference evidence="1" key="2">
    <citation type="submission" date="2020-09" db="EMBL/GenBank/DDBJ databases">
        <authorList>
            <person name="Sun Q."/>
            <person name="Kim S."/>
        </authorList>
    </citation>
    <scope>NUCLEOTIDE SEQUENCE</scope>
    <source>
        <strain evidence="1">KCTC 12719</strain>
    </source>
</reference>
<dbReference type="AlphaFoldDB" id="A0A918S7F3"/>
<name>A0A918S7F3_9FLAO</name>
<protein>
    <submittedName>
        <fullName evidence="1">Cell surface protein</fullName>
    </submittedName>
</protein>
<sequence>MIRYICTIALGLILTGCGKTEGAPGGGSHPLQQEALATAYTVRLPGSNPEEQAVLLTQTVYPATREDNAVGAIILVPQDEKIAFTAMNRITHMPVNAPLLYLSEDNTISEQTLREMKRLRPDGVLQDKRTDVYAVNVPKDQVQKVREVLGYKVRTFYEEDPVKLASVLDMWQAAMKADHPDEVIISAVDHPDGIKHGIGPMGWNAHMGKGFAWVYQDSIPQATRDILKRRYGDHGSFMYLTGGPDVISNKVAQELGQYGLVRRISGPNIFATNTVNAGYKDFGRNWGWWWDWEPRSFGWGIAQAGHNYIIGNPDDMLSMIPAAVLGHMGKHGPILLVKPDSVPKATADYLKMVKPFKTGPQETILNFAWIIGDTASVSVATQQQVDRLLSPFNIPKDTTTYLSEAPILQEKKD</sequence>
<evidence type="ECO:0000313" key="1">
    <source>
        <dbReference type="EMBL" id="GHA25420.1"/>
    </source>
</evidence>
<comment type="caution">
    <text evidence="1">The sequence shown here is derived from an EMBL/GenBank/DDBJ whole genome shotgun (WGS) entry which is preliminary data.</text>
</comment>
<dbReference type="Proteomes" id="UP000610456">
    <property type="component" value="Unassembled WGS sequence"/>
</dbReference>
<gene>
    <name evidence="1" type="ORF">GCM10007103_03320</name>
</gene>
<dbReference type="PROSITE" id="PS51257">
    <property type="entry name" value="PROKAR_LIPOPROTEIN"/>
    <property type="match status" value="1"/>
</dbReference>
<reference evidence="1" key="1">
    <citation type="journal article" date="2014" name="Int. J. Syst. Evol. Microbiol.">
        <title>Complete genome sequence of Corynebacterium casei LMG S-19264T (=DSM 44701T), isolated from a smear-ripened cheese.</title>
        <authorList>
            <consortium name="US DOE Joint Genome Institute (JGI-PGF)"/>
            <person name="Walter F."/>
            <person name="Albersmeier A."/>
            <person name="Kalinowski J."/>
            <person name="Ruckert C."/>
        </authorList>
    </citation>
    <scope>NUCLEOTIDE SEQUENCE</scope>
    <source>
        <strain evidence="1">KCTC 12719</strain>
    </source>
</reference>